<name>A0A7C5T1C4_9AQUI</name>
<evidence type="ECO:0000313" key="2">
    <source>
        <dbReference type="EMBL" id="HHO74179.1"/>
    </source>
</evidence>
<keyword evidence="1" id="KW-1133">Transmembrane helix</keyword>
<accession>A0A7C5T1C4</accession>
<organism evidence="2">
    <name type="scientific">Thermocrinis ruber</name>
    <dbReference type="NCBI Taxonomy" id="75906"/>
    <lineage>
        <taxon>Bacteria</taxon>
        <taxon>Pseudomonadati</taxon>
        <taxon>Aquificota</taxon>
        <taxon>Aquificia</taxon>
        <taxon>Aquificales</taxon>
        <taxon>Aquificaceae</taxon>
        <taxon>Thermocrinis</taxon>
    </lineage>
</organism>
<feature type="transmembrane region" description="Helical" evidence="1">
    <location>
        <begin position="113"/>
        <end position="131"/>
    </location>
</feature>
<protein>
    <submittedName>
        <fullName evidence="2">Uncharacterized protein</fullName>
    </submittedName>
</protein>
<dbReference type="AlphaFoldDB" id="A0A7C5T1C4"/>
<keyword evidence="1" id="KW-0472">Membrane</keyword>
<comment type="caution">
    <text evidence="2">The sequence shown here is derived from an EMBL/GenBank/DDBJ whole genome shotgun (WGS) entry which is preliminary data.</text>
</comment>
<keyword evidence="1" id="KW-0812">Transmembrane</keyword>
<evidence type="ECO:0000256" key="1">
    <source>
        <dbReference type="SAM" id="Phobius"/>
    </source>
</evidence>
<dbReference type="EMBL" id="DSAC01000070">
    <property type="protein sequence ID" value="HHO74179.1"/>
    <property type="molecule type" value="Genomic_DNA"/>
</dbReference>
<sequence length="272" mass="30901">MIRIEESKKNIKVGEYYTKVNGVYVVGDGGDLELLWRLYAADGYRRVVFEERLGGKEEARYHYFSFDAKMYRVYNSIQGLLEQFGDVYVIDLYDVPPNKKSVKRVAGLLNTKNVMVFVALLSAIVGVWMVSEKKKEREAKARIVQTPPPPQPPPTPAYIPCHTNLPSFAKLFDYSDQVLNGRLIKAVEEKTVEMPLEVIEVKPVEEKRINLPAGLDEKEFNMQDMGAKTVFSISGYDNCLMFIDLNKTLPLVVEELTMGSCRLSLEKSCIRG</sequence>
<reference evidence="2" key="1">
    <citation type="journal article" date="2020" name="mSystems">
        <title>Genome- and Community-Level Interaction Insights into Carbon Utilization and Element Cycling Functions of Hydrothermarchaeota in Hydrothermal Sediment.</title>
        <authorList>
            <person name="Zhou Z."/>
            <person name="Liu Y."/>
            <person name="Xu W."/>
            <person name="Pan J."/>
            <person name="Luo Z.H."/>
            <person name="Li M."/>
        </authorList>
    </citation>
    <scope>NUCLEOTIDE SEQUENCE [LARGE SCALE GENOMIC DNA]</scope>
    <source>
        <strain evidence="2">SpSt-114</strain>
    </source>
</reference>
<proteinExistence type="predicted"/>
<gene>
    <name evidence="2" type="ORF">ENN04_06000</name>
</gene>